<protein>
    <recommendedName>
        <fullName evidence="1">CHAT domain-containing protein</fullName>
    </recommendedName>
</protein>
<dbReference type="Pfam" id="PF12770">
    <property type="entry name" value="CHAT"/>
    <property type="match status" value="1"/>
</dbReference>
<name>A0A0C3F2I8_PILCF</name>
<reference evidence="3" key="2">
    <citation type="submission" date="2015-01" db="EMBL/GenBank/DDBJ databases">
        <title>Evolutionary Origins and Diversification of the Mycorrhizal Mutualists.</title>
        <authorList>
            <consortium name="DOE Joint Genome Institute"/>
            <consortium name="Mycorrhizal Genomics Consortium"/>
            <person name="Kohler A."/>
            <person name="Kuo A."/>
            <person name="Nagy L.G."/>
            <person name="Floudas D."/>
            <person name="Copeland A."/>
            <person name="Barry K.W."/>
            <person name="Cichocki N."/>
            <person name="Veneault-Fourrey C."/>
            <person name="LaButti K."/>
            <person name="Lindquist E.A."/>
            <person name="Lipzen A."/>
            <person name="Lundell T."/>
            <person name="Morin E."/>
            <person name="Murat C."/>
            <person name="Riley R."/>
            <person name="Ohm R."/>
            <person name="Sun H."/>
            <person name="Tunlid A."/>
            <person name="Henrissat B."/>
            <person name="Grigoriev I.V."/>
            <person name="Hibbett D.S."/>
            <person name="Martin F."/>
        </authorList>
    </citation>
    <scope>NUCLEOTIDE SEQUENCE [LARGE SCALE GENOMIC DNA]</scope>
    <source>
        <strain evidence="3">F 1598</strain>
    </source>
</reference>
<evidence type="ECO:0000313" key="2">
    <source>
        <dbReference type="EMBL" id="KIM79025.1"/>
    </source>
</evidence>
<reference evidence="2 3" key="1">
    <citation type="submission" date="2014-04" db="EMBL/GenBank/DDBJ databases">
        <authorList>
            <consortium name="DOE Joint Genome Institute"/>
            <person name="Kuo A."/>
            <person name="Tarkka M."/>
            <person name="Buscot F."/>
            <person name="Kohler A."/>
            <person name="Nagy L.G."/>
            <person name="Floudas D."/>
            <person name="Copeland A."/>
            <person name="Barry K.W."/>
            <person name="Cichocki N."/>
            <person name="Veneault-Fourrey C."/>
            <person name="LaButti K."/>
            <person name="Lindquist E.A."/>
            <person name="Lipzen A."/>
            <person name="Lundell T."/>
            <person name="Morin E."/>
            <person name="Murat C."/>
            <person name="Sun H."/>
            <person name="Tunlid A."/>
            <person name="Henrissat B."/>
            <person name="Grigoriev I.V."/>
            <person name="Hibbett D.S."/>
            <person name="Martin F."/>
            <person name="Nordberg H.P."/>
            <person name="Cantor M.N."/>
            <person name="Hua S.X."/>
        </authorList>
    </citation>
    <scope>NUCLEOTIDE SEQUENCE [LARGE SCALE GENOMIC DNA]</scope>
    <source>
        <strain evidence="2 3">F 1598</strain>
    </source>
</reference>
<feature type="domain" description="CHAT" evidence="1">
    <location>
        <begin position="651"/>
        <end position="898"/>
    </location>
</feature>
<dbReference type="EMBL" id="KN833012">
    <property type="protein sequence ID" value="KIM79025.1"/>
    <property type="molecule type" value="Genomic_DNA"/>
</dbReference>
<dbReference type="HOGENOM" id="CLU_001305_5_1_1"/>
<dbReference type="Proteomes" id="UP000054166">
    <property type="component" value="Unassembled WGS sequence"/>
</dbReference>
<dbReference type="InParanoid" id="A0A0C3F2I8"/>
<gene>
    <name evidence="2" type="ORF">PILCRDRAFT_10686</name>
</gene>
<dbReference type="OrthoDB" id="9991317at2759"/>
<dbReference type="PANTHER" id="PTHR19959">
    <property type="entry name" value="KINESIN LIGHT CHAIN"/>
    <property type="match status" value="1"/>
</dbReference>
<accession>A0A0C3F2I8</accession>
<dbReference type="InterPro" id="IPR024983">
    <property type="entry name" value="CHAT_dom"/>
</dbReference>
<dbReference type="SUPFAM" id="SSF81901">
    <property type="entry name" value="HCP-like"/>
    <property type="match status" value="1"/>
</dbReference>
<evidence type="ECO:0000259" key="1">
    <source>
        <dbReference type="Pfam" id="PF12770"/>
    </source>
</evidence>
<dbReference type="STRING" id="765440.A0A0C3F2I8"/>
<sequence length="933" mass="104671">MRERRERVAEMRAKGTGNPVDINNAIKASRKAVAVYPKYHRDRPAALTGLSNAYHMRSDMTGELEDLNMAITYCQEAFDHFRPFARPEILDMNLGGLLGERFSRTSESGDLNKAIKLLRKAVELPVSHAQRPAACFNLALALYARSGELSELDNAVSLFRESLERWGPTHPDRSTALISIASALWNHFEIMGQMADLDNAIKSHREAQLLSIPDMERYKSLNNLAASLIARFNQTGQSEDLNEATKLYKKAHELLATSQYKQWNVLTNLANTYFLRSHKGDHSMELDKTIDLHCRARQLLLTSHTASESAFSQSTISSNLGLCLTARFRHLGQIADLEESVTLHKEALGLRPPPHPLRAIPLNNLADALSAQFRQFHRSRDFEESTNMYRQSLDTLPLDHPKKCPIFGNLGELQMEMYFHTRKPEYLTDAIESFRSALTCKFVPTLERFRVAQLWARNADKAEHLDIAVELLEQGRAVFWSQALRLRTPLDDLEVVAPELKQRLENISHVLHQGSLRDVSRSSNTPQEMVSMEQETEEYRCLDKTWFTVLAEIRKLKRFQDFFESLCAALVVSSSGVELIRLPELTLKDVENLVQALRSVTLSDLPPEATRIHVEALQSIIADSDASSAAYGVRIGRRAAGRTPNDTVQLVLERLWKSVVKPIMDFLDLKNSDSPPRLWWCPSGPFALLPIHAASLYDTRSDDNVSKYVVSSYIPTLGSLLVPPSPMADSFKMMVAIDNHTLPYSHEELRKIEGHVPRECLVRLGIEEAPALVDAFLSHFEVASIVHLACHGEQNMENPLDSCLFLKDGTLKISKIMEKPMPNASLAFLAACETAVGDVKLPDEAFHLAATMLFAGFRGTVGTLWSMADKDGPMVADIFYDHLFNANISSGTDTSSRCPDITEAARALHLAVAKLCAEGRPLMNWVPFIHVEM</sequence>
<evidence type="ECO:0000313" key="3">
    <source>
        <dbReference type="Proteomes" id="UP000054166"/>
    </source>
</evidence>
<keyword evidence="3" id="KW-1185">Reference proteome</keyword>
<proteinExistence type="predicted"/>
<dbReference type="AlphaFoldDB" id="A0A0C3F2I8"/>
<organism evidence="2 3">
    <name type="scientific">Piloderma croceum (strain F 1598)</name>
    <dbReference type="NCBI Taxonomy" id="765440"/>
    <lineage>
        <taxon>Eukaryota</taxon>
        <taxon>Fungi</taxon>
        <taxon>Dikarya</taxon>
        <taxon>Basidiomycota</taxon>
        <taxon>Agaricomycotina</taxon>
        <taxon>Agaricomycetes</taxon>
        <taxon>Agaricomycetidae</taxon>
        <taxon>Atheliales</taxon>
        <taxon>Atheliaceae</taxon>
        <taxon>Piloderma</taxon>
    </lineage>
</organism>
<dbReference type="PANTHER" id="PTHR19959:SF119">
    <property type="entry name" value="FUNGAL LIPASE-LIKE DOMAIN-CONTAINING PROTEIN"/>
    <property type="match status" value="1"/>
</dbReference>
<dbReference type="Gene3D" id="1.25.40.10">
    <property type="entry name" value="Tetratricopeptide repeat domain"/>
    <property type="match status" value="2"/>
</dbReference>
<dbReference type="InterPro" id="IPR011990">
    <property type="entry name" value="TPR-like_helical_dom_sf"/>
</dbReference>